<dbReference type="AlphaFoldDB" id="A0A2M7RGC1"/>
<keyword evidence="5 6" id="KW-0472">Membrane</keyword>
<evidence type="ECO:0000256" key="4">
    <source>
        <dbReference type="ARBA" id="ARBA00022989"/>
    </source>
</evidence>
<dbReference type="EMBL" id="PFMD01000067">
    <property type="protein sequence ID" value="PIY95800.1"/>
    <property type="molecule type" value="Genomic_DNA"/>
</dbReference>
<protein>
    <submittedName>
        <fullName evidence="7">Uncharacterized protein</fullName>
    </submittedName>
</protein>
<reference evidence="7 8" key="1">
    <citation type="submission" date="2017-09" db="EMBL/GenBank/DDBJ databases">
        <title>Depth-based differentiation of microbial function through sediment-hosted aquifers and enrichment of novel symbionts in the deep terrestrial subsurface.</title>
        <authorList>
            <person name="Probst A.J."/>
            <person name="Ladd B."/>
            <person name="Jarett J.K."/>
            <person name="Geller-Mcgrath D.E."/>
            <person name="Sieber C.M."/>
            <person name="Emerson J.B."/>
            <person name="Anantharaman K."/>
            <person name="Thomas B.C."/>
            <person name="Malmstrom R."/>
            <person name="Stieglmeier M."/>
            <person name="Klingl A."/>
            <person name="Woyke T."/>
            <person name="Ryan C.M."/>
            <person name="Banfield J.F."/>
        </authorList>
    </citation>
    <scope>NUCLEOTIDE SEQUENCE [LARGE SCALE GENOMIC DNA]</scope>
    <source>
        <strain evidence="7">CG_4_10_14_0_8_um_filter_42_10</strain>
    </source>
</reference>
<comment type="subcellular location">
    <subcellularLocation>
        <location evidence="1">Cell membrane</location>
        <topology evidence="1">Multi-pass membrane protein</topology>
    </subcellularLocation>
</comment>
<dbReference type="GO" id="GO:0005886">
    <property type="term" value="C:plasma membrane"/>
    <property type="evidence" value="ECO:0007669"/>
    <property type="project" value="UniProtKB-SubCell"/>
</dbReference>
<evidence type="ECO:0000313" key="7">
    <source>
        <dbReference type="EMBL" id="PIY95800.1"/>
    </source>
</evidence>
<feature type="transmembrane region" description="Helical" evidence="6">
    <location>
        <begin position="38"/>
        <end position="60"/>
    </location>
</feature>
<keyword evidence="3 6" id="KW-0812">Transmembrane</keyword>
<comment type="caution">
    <text evidence="7">The sequence shown here is derived from an EMBL/GenBank/DDBJ whole genome shotgun (WGS) entry which is preliminary data.</text>
</comment>
<proteinExistence type="predicted"/>
<evidence type="ECO:0000256" key="5">
    <source>
        <dbReference type="ARBA" id="ARBA00023136"/>
    </source>
</evidence>
<gene>
    <name evidence="7" type="ORF">COY66_05850</name>
</gene>
<organism evidence="7 8">
    <name type="scientific">Candidatus Kerfeldbacteria bacterium CG_4_10_14_0_8_um_filter_42_10</name>
    <dbReference type="NCBI Taxonomy" id="2014248"/>
    <lineage>
        <taxon>Bacteria</taxon>
        <taxon>Candidatus Kerfeldiibacteriota</taxon>
    </lineage>
</organism>
<keyword evidence="4 6" id="KW-1133">Transmembrane helix</keyword>
<dbReference type="Proteomes" id="UP000230779">
    <property type="component" value="Unassembled WGS sequence"/>
</dbReference>
<evidence type="ECO:0000313" key="8">
    <source>
        <dbReference type="Proteomes" id="UP000230779"/>
    </source>
</evidence>
<name>A0A2M7RGC1_9BACT</name>
<evidence type="ECO:0000256" key="6">
    <source>
        <dbReference type="SAM" id="Phobius"/>
    </source>
</evidence>
<dbReference type="PANTHER" id="PTHR30250:SF11">
    <property type="entry name" value="O-ANTIGEN TRANSPORTER-RELATED"/>
    <property type="match status" value="1"/>
</dbReference>
<evidence type="ECO:0000256" key="2">
    <source>
        <dbReference type="ARBA" id="ARBA00022475"/>
    </source>
</evidence>
<feature type="transmembrane region" description="Helical" evidence="6">
    <location>
        <begin position="98"/>
        <end position="116"/>
    </location>
</feature>
<evidence type="ECO:0000256" key="3">
    <source>
        <dbReference type="ARBA" id="ARBA00022692"/>
    </source>
</evidence>
<keyword evidence="2" id="KW-1003">Cell membrane</keyword>
<dbReference type="InterPro" id="IPR050833">
    <property type="entry name" value="Poly_Biosynth_Transport"/>
</dbReference>
<dbReference type="PANTHER" id="PTHR30250">
    <property type="entry name" value="PST FAMILY PREDICTED COLANIC ACID TRANSPORTER"/>
    <property type="match status" value="1"/>
</dbReference>
<feature type="transmembrane region" description="Helical" evidence="6">
    <location>
        <begin position="72"/>
        <end position="92"/>
    </location>
</feature>
<sequence>MGNFLNACNRQTVNTINMGIATAFNIILNIILIPRYTYIGASISALASAILLVSLGLPWIGKVAQYSKKYIFGKFLKILFSSTAMGVIVYLLQNNVSILLLLPIGVIIYFTLLIAVKGVTKEDFLTLYSSVFKKQHEENSANNG</sequence>
<accession>A0A2M7RGC1</accession>
<evidence type="ECO:0000256" key="1">
    <source>
        <dbReference type="ARBA" id="ARBA00004651"/>
    </source>
</evidence>
<feature type="transmembrane region" description="Helical" evidence="6">
    <location>
        <begin position="12"/>
        <end position="32"/>
    </location>
</feature>